<protein>
    <submittedName>
        <fullName evidence="2">DUF4214 domain-containing protein</fullName>
    </submittedName>
</protein>
<dbReference type="InterPro" id="IPR038255">
    <property type="entry name" value="PBS_linker_sf"/>
</dbReference>
<dbReference type="AlphaFoldDB" id="A0A8E6ETJ0"/>
<reference evidence="2" key="1">
    <citation type="submission" date="2021-05" db="EMBL/GenBank/DDBJ databases">
        <title>Complete genome sequence of the cellulolytic planctomycete Telmatocola sphagniphila SP2T and characterization of the first cellulase from planctomycetes.</title>
        <authorList>
            <person name="Rakitin A.L."/>
            <person name="Beletsky A.V."/>
            <person name="Naumoff D.G."/>
            <person name="Kulichevskaya I.S."/>
            <person name="Mardanov A.V."/>
            <person name="Ravin N.V."/>
            <person name="Dedysh S.N."/>
        </authorList>
    </citation>
    <scope>NUCLEOTIDE SEQUENCE</scope>
    <source>
        <strain evidence="2">SP2T</strain>
    </source>
</reference>
<dbReference type="KEGG" id="tsph:KIH39_14995"/>
<dbReference type="Pfam" id="PF13946">
    <property type="entry name" value="DUF4214"/>
    <property type="match status" value="1"/>
</dbReference>
<dbReference type="SUPFAM" id="SSF89260">
    <property type="entry name" value="Collagen-binding domain"/>
    <property type="match status" value="1"/>
</dbReference>
<evidence type="ECO:0000313" key="3">
    <source>
        <dbReference type="Proteomes" id="UP000676194"/>
    </source>
</evidence>
<keyword evidence="3" id="KW-1185">Reference proteome</keyword>
<dbReference type="Gene3D" id="1.10.3130.20">
    <property type="entry name" value="Phycobilisome linker domain"/>
    <property type="match status" value="1"/>
</dbReference>
<evidence type="ECO:0000259" key="1">
    <source>
        <dbReference type="Pfam" id="PF13946"/>
    </source>
</evidence>
<dbReference type="Proteomes" id="UP000676194">
    <property type="component" value="Chromosome"/>
</dbReference>
<feature type="domain" description="DUF4214" evidence="1">
    <location>
        <begin position="413"/>
        <end position="481"/>
    </location>
</feature>
<evidence type="ECO:0000313" key="2">
    <source>
        <dbReference type="EMBL" id="QVL30160.1"/>
    </source>
</evidence>
<sequence>MFSSIRRKANKNSSPKNLGTKLHLTALEDRTALSIYLPTPGTPSNVYLLGTPGNDSFIVRISPTSATQIQFSDNGGSTFSTANLSDVTAIYVQDTTNLPTGVTASQVQNGGDDTLTIDNSNGVVGKSTALPIYYTGGQGKNQLNLIGNPKVTLSETYNQTAGSTSGGTITATGSSSSFTVNFNTISLIQDSLTASSFTFNPISGNNVVSVQNGDLINGNNSLKLTGIDYQGITDPLFLLNHFNSNTNSGLASSSFVPVDLLNKTAVTVTTGAGNSTFLLNETGSVAGLSTLTLNGGTGTNTLDKGSFTSTVNVSTNNMATVNAYSSADWFIQRLYMNDLKRVASQAEIANWQAALTAIGQAGVTNAIDNSQEAQMREVNAWYQAFLGRAADPSGLANGLTSLSKMTSEQYIASIIASPEFYSLQNTNSSMTADQNFIQGLYENVLNRSADAAGLNTWTTLMSTYSRTQIAQLFLTSLEFRTSTINSMYSALLLRQADQGGLTSWLGNKLDTASMRRAFLSSTEYLNPGLTSATSEQLYTNGGAIGIAGSSSSPDNVQYYSFQMPNSGLLTLTLSSTANTGSGTLVLTDAYGNPINSISSTSGTGNSNNLVVGGRTYYVAVSSASTTAFSFNFTANLAN</sequence>
<dbReference type="Gene3D" id="2.60.120.380">
    <property type="match status" value="1"/>
</dbReference>
<dbReference type="RefSeq" id="WP_213494044.1">
    <property type="nucleotide sequence ID" value="NZ_CP074694.1"/>
</dbReference>
<accession>A0A8E6ETJ0</accession>
<proteinExistence type="predicted"/>
<dbReference type="EMBL" id="CP074694">
    <property type="protein sequence ID" value="QVL30160.1"/>
    <property type="molecule type" value="Genomic_DNA"/>
</dbReference>
<dbReference type="InterPro" id="IPR025282">
    <property type="entry name" value="DUF4214"/>
</dbReference>
<organism evidence="2 3">
    <name type="scientific">Telmatocola sphagniphila</name>
    <dbReference type="NCBI Taxonomy" id="1123043"/>
    <lineage>
        <taxon>Bacteria</taxon>
        <taxon>Pseudomonadati</taxon>
        <taxon>Planctomycetota</taxon>
        <taxon>Planctomycetia</taxon>
        <taxon>Gemmatales</taxon>
        <taxon>Gemmataceae</taxon>
    </lineage>
</organism>
<gene>
    <name evidence="2" type="ORF">KIH39_14995</name>
</gene>
<name>A0A8E6ETJ0_9BACT</name>